<dbReference type="SUPFAM" id="SSF53756">
    <property type="entry name" value="UDP-Glycosyltransferase/glycogen phosphorylase"/>
    <property type="match status" value="1"/>
</dbReference>
<dbReference type="InterPro" id="IPR001296">
    <property type="entry name" value="Glyco_trans_1"/>
</dbReference>
<reference evidence="4" key="1">
    <citation type="submission" date="2016-10" db="EMBL/GenBank/DDBJ databases">
        <authorList>
            <person name="Varghese N."/>
            <person name="Submissions S."/>
        </authorList>
    </citation>
    <scope>NUCLEOTIDE SEQUENCE [LARGE SCALE GENOMIC DNA]</scope>
    <source>
        <strain evidence="4">CGMCC 1.10824</strain>
    </source>
</reference>
<dbReference type="Proteomes" id="UP000199626">
    <property type="component" value="Unassembled WGS sequence"/>
</dbReference>
<dbReference type="AlphaFoldDB" id="A0A1G6AUS2"/>
<evidence type="ECO:0000313" key="4">
    <source>
        <dbReference type="Proteomes" id="UP000199626"/>
    </source>
</evidence>
<dbReference type="GO" id="GO:0016757">
    <property type="term" value="F:glycosyltransferase activity"/>
    <property type="evidence" value="ECO:0007669"/>
    <property type="project" value="InterPro"/>
</dbReference>
<dbReference type="Gene3D" id="3.40.50.2000">
    <property type="entry name" value="Glycogen Phosphorylase B"/>
    <property type="match status" value="2"/>
</dbReference>
<dbReference type="OrthoDB" id="9801609at2"/>
<evidence type="ECO:0000313" key="3">
    <source>
        <dbReference type="EMBL" id="SDB12134.1"/>
    </source>
</evidence>
<evidence type="ECO:0000259" key="2">
    <source>
        <dbReference type="Pfam" id="PF00534"/>
    </source>
</evidence>
<dbReference type="PANTHER" id="PTHR46401">
    <property type="entry name" value="GLYCOSYLTRANSFERASE WBBK-RELATED"/>
    <property type="match status" value="1"/>
</dbReference>
<evidence type="ECO:0000256" key="1">
    <source>
        <dbReference type="ARBA" id="ARBA00022679"/>
    </source>
</evidence>
<dbReference type="STRING" id="1159017.SAMN02927930_00479"/>
<protein>
    <submittedName>
        <fullName evidence="3">Glycosyltransferase involved in cell wall bisynthesis</fullName>
    </submittedName>
</protein>
<dbReference type="PANTHER" id="PTHR46401:SF2">
    <property type="entry name" value="GLYCOSYLTRANSFERASE WBBK-RELATED"/>
    <property type="match status" value="1"/>
</dbReference>
<gene>
    <name evidence="3" type="ORF">SAMN02927930_00479</name>
</gene>
<accession>A0A1G6AUS2</accession>
<dbReference type="RefSeq" id="WP_092591388.1">
    <property type="nucleotide sequence ID" value="NZ_FMXN01000002.1"/>
</dbReference>
<dbReference type="EMBL" id="FMXN01000002">
    <property type="protein sequence ID" value="SDB12134.1"/>
    <property type="molecule type" value="Genomic_DNA"/>
</dbReference>
<dbReference type="GO" id="GO:0009103">
    <property type="term" value="P:lipopolysaccharide biosynthetic process"/>
    <property type="evidence" value="ECO:0007669"/>
    <property type="project" value="TreeGrafter"/>
</dbReference>
<name>A0A1G6AUS2_9GAMM</name>
<feature type="domain" description="Glycosyl transferase family 1" evidence="2">
    <location>
        <begin position="193"/>
        <end position="350"/>
    </location>
</feature>
<proteinExistence type="predicted"/>
<organism evidence="3 4">
    <name type="scientific">Pseudidiomarina indica</name>
    <dbReference type="NCBI Taxonomy" id="1159017"/>
    <lineage>
        <taxon>Bacteria</taxon>
        <taxon>Pseudomonadati</taxon>
        <taxon>Pseudomonadota</taxon>
        <taxon>Gammaproteobacteria</taxon>
        <taxon>Alteromonadales</taxon>
        <taxon>Idiomarinaceae</taxon>
        <taxon>Pseudidiomarina</taxon>
    </lineage>
</organism>
<dbReference type="Pfam" id="PF00534">
    <property type="entry name" value="Glycos_transf_1"/>
    <property type="match status" value="1"/>
</dbReference>
<dbReference type="CDD" id="cd03801">
    <property type="entry name" value="GT4_PimA-like"/>
    <property type="match status" value="1"/>
</dbReference>
<sequence length="374" mass="42943">MKIIFNCISNVAGGGVQNSANFIYYALKDKRHEYLFLVSRPVNSVLESWGVNHKSIIVFDDRKRVLDTQRKVRWLEREFKPQLVYTMAGPNLLCFKSFHMLGTSNPYITHAKKINYFWDRSILKGIKSICSAMFKGWIARLSGDFYVFQTPTSRKGFCKRFLCPINKTAVIPNAIGADFVDNITSYTPWSGVDRPKVILCASAYYSHKNIEILFRTARLLKERGELNVKFLLTIDNQSFSELTQRYDNSDNMILNIGPYNYSKAIDIYKKADAIVLPSLLETFSTVYIEAIALGLPIFIPKESFAKDICQDYAIYYDSLSEISLMNAIVSSENDEVESYKNRIKSIILSGYGNQEERYEKIALLFNRVAELHNL</sequence>
<keyword evidence="1 3" id="KW-0808">Transferase</keyword>
<keyword evidence="4" id="KW-1185">Reference proteome</keyword>